<accession>A0ABP0ZAW4</accession>
<protein>
    <submittedName>
        <fullName evidence="1">Uncharacterized protein</fullName>
    </submittedName>
</protein>
<reference evidence="1 2" key="1">
    <citation type="submission" date="2024-03" db="EMBL/GenBank/DDBJ databases">
        <authorList>
            <person name="Gkanogiannis A."/>
            <person name="Becerra Lopez-Lavalle L."/>
        </authorList>
    </citation>
    <scope>NUCLEOTIDE SEQUENCE [LARGE SCALE GENOMIC DNA]</scope>
</reference>
<gene>
    <name evidence="1" type="ORF">CITCOLO1_LOCUS22393</name>
</gene>
<sequence length="67" mass="7672">MDPHFFPVGIGDDCKGEDQIVVGDCLFPSKNSHKDLKPLDLQDERIIGLFLAFIMESRQIHLSREMK</sequence>
<keyword evidence="2" id="KW-1185">Reference proteome</keyword>
<proteinExistence type="predicted"/>
<organism evidence="1 2">
    <name type="scientific">Citrullus colocynthis</name>
    <name type="common">colocynth</name>
    <dbReference type="NCBI Taxonomy" id="252529"/>
    <lineage>
        <taxon>Eukaryota</taxon>
        <taxon>Viridiplantae</taxon>
        <taxon>Streptophyta</taxon>
        <taxon>Embryophyta</taxon>
        <taxon>Tracheophyta</taxon>
        <taxon>Spermatophyta</taxon>
        <taxon>Magnoliopsida</taxon>
        <taxon>eudicotyledons</taxon>
        <taxon>Gunneridae</taxon>
        <taxon>Pentapetalae</taxon>
        <taxon>rosids</taxon>
        <taxon>fabids</taxon>
        <taxon>Cucurbitales</taxon>
        <taxon>Cucurbitaceae</taxon>
        <taxon>Benincaseae</taxon>
        <taxon>Citrullus</taxon>
    </lineage>
</organism>
<dbReference type="Proteomes" id="UP001642487">
    <property type="component" value="Chromosome 9"/>
</dbReference>
<name>A0ABP0ZAW4_9ROSI</name>
<dbReference type="EMBL" id="OZ021743">
    <property type="protein sequence ID" value="CAK9329913.1"/>
    <property type="molecule type" value="Genomic_DNA"/>
</dbReference>
<evidence type="ECO:0000313" key="2">
    <source>
        <dbReference type="Proteomes" id="UP001642487"/>
    </source>
</evidence>
<evidence type="ECO:0000313" key="1">
    <source>
        <dbReference type="EMBL" id="CAK9329913.1"/>
    </source>
</evidence>